<dbReference type="CDD" id="cd20177">
    <property type="entry name" value="Dpy19"/>
    <property type="match status" value="1"/>
</dbReference>
<dbReference type="GO" id="GO:0005637">
    <property type="term" value="C:nuclear inner membrane"/>
    <property type="evidence" value="ECO:0007669"/>
    <property type="project" value="TreeGrafter"/>
</dbReference>
<feature type="region of interest" description="Disordered" evidence="8">
    <location>
        <begin position="157"/>
        <end position="211"/>
    </location>
</feature>
<comment type="subcellular location">
    <subcellularLocation>
        <location evidence="1">Membrane</location>
        <topology evidence="1">Multi-pass membrane protein</topology>
    </subcellularLocation>
</comment>
<dbReference type="Proteomes" id="UP001162480">
    <property type="component" value="Chromosome 27"/>
</dbReference>
<feature type="transmembrane region" description="Helical" evidence="9">
    <location>
        <begin position="548"/>
        <end position="566"/>
    </location>
</feature>
<dbReference type="PANTHER" id="PTHR31488:SF3">
    <property type="entry name" value="C-MANNOSYLTRANSFERASE DPY19L3"/>
    <property type="match status" value="1"/>
</dbReference>
<feature type="transmembrane region" description="Helical" evidence="9">
    <location>
        <begin position="745"/>
        <end position="763"/>
    </location>
</feature>
<proteinExistence type="inferred from homology"/>
<feature type="region of interest" description="Disordered" evidence="8">
    <location>
        <begin position="275"/>
        <end position="321"/>
    </location>
</feature>
<feature type="transmembrane region" description="Helical" evidence="9">
    <location>
        <begin position="500"/>
        <end position="516"/>
    </location>
</feature>
<feature type="region of interest" description="Disordered" evidence="8">
    <location>
        <begin position="1"/>
        <end position="79"/>
    </location>
</feature>
<dbReference type="AlphaFoldDB" id="A0AA36BX16"/>
<evidence type="ECO:0000313" key="10">
    <source>
        <dbReference type="EMBL" id="CAI9742225.1"/>
    </source>
</evidence>
<accession>A0AA36BX16</accession>
<feature type="compositionally biased region" description="Pro residues" evidence="8">
    <location>
        <begin position="60"/>
        <end position="70"/>
    </location>
</feature>
<keyword evidence="11" id="KW-1185">Reference proteome</keyword>
<protein>
    <submittedName>
        <fullName evidence="10">Probable C-mannosyltransferase DPY19L3 isoform X1</fullName>
    </submittedName>
</protein>
<evidence type="ECO:0000256" key="7">
    <source>
        <dbReference type="ARBA" id="ARBA00023136"/>
    </source>
</evidence>
<feature type="compositionally biased region" description="Basic residues" evidence="8">
    <location>
        <begin position="301"/>
        <end position="310"/>
    </location>
</feature>
<dbReference type="InterPro" id="IPR047462">
    <property type="entry name" value="Dpy19"/>
</dbReference>
<keyword evidence="3" id="KW-0328">Glycosyltransferase</keyword>
<feature type="transmembrane region" description="Helical" evidence="9">
    <location>
        <begin position="523"/>
        <end position="542"/>
    </location>
</feature>
<keyword evidence="7 9" id="KW-0472">Membrane</keyword>
<dbReference type="GO" id="GO:0000030">
    <property type="term" value="F:mannosyltransferase activity"/>
    <property type="evidence" value="ECO:0007669"/>
    <property type="project" value="InterPro"/>
</dbReference>
<feature type="transmembrane region" description="Helical" evidence="9">
    <location>
        <begin position="702"/>
        <end position="724"/>
    </location>
</feature>
<name>A0AA36BX16_OCTVU</name>
<feature type="transmembrane region" description="Helical" evidence="9">
    <location>
        <begin position="596"/>
        <end position="613"/>
    </location>
</feature>
<evidence type="ECO:0000256" key="1">
    <source>
        <dbReference type="ARBA" id="ARBA00004141"/>
    </source>
</evidence>
<sequence>MFLETKRKTKSVYQIACPMVNLEARPPGKSQPGIEKSSTGTNSSPNTDMDGHLNGKSPNSSPPSSPPQPPQKEKCKRNKWTREEYKEVIYAYYYALGRPSQERHTANSYSIWRTRNQDSRPYLDENKLANVRRDILRNNRHTDSEISAIKHATENDINIRHKGNEESDEQYSPPRGLIERLPSDQSTQRPEDTRNSIVPVKDSQENEKTTVTEDLAFAEEHRESIAEMRQKILNTLEVRNSWTEFWWNRILGRGGSRPSINELHLNINAREISVMESRQRRHTKPSANNNQKNIPAEDKKAKRGSKKKKVPAASPPNSRPSTGQCVTILWGLIGILAAVAIGYAHARYMSTLHDNYLWFSQISELEREISFRTESGLYYSYYKQMVNAPSIMEGINSLTNDTLTEFPSSINVIERMNIYQEIILATIYRSFTVIHKNFQPVFFYIHTIFSLHGALVSSLFITAWMLSESWLTGVLAASFYIFNRLDTTRVEYVIPLRESFSLPFLWFQVAAISYYLRWKTNPVLNKLSIAVVAFSTFLFMLFWQFSQFIVLLQTFSLFAVWVLGMVPQHKVKVLLVIELCNLLLVSVMQFCSPMIIGSLAVSFILSFMILLMFKNYLFSAGGSFYQFFKVSIFSLASLVLMVAINKLIKVAISLDADEHIFKFLLTKFGLGSYTDFDSQLYLCNGAFGFLEWDTFVRLTNGFVFPVYAVGHGSLLVLMLVSCFKKWRHKSLTSNYRPLLFARPEIAFHTVQALLFGLLAVSTLRMKYLWTPYMCILGSVFLADRKAWKAVLSKVTDQEYIVFLFRHFVIGSILASLLYTVLPSVYKELEDLKEFWDPDTVDLMEWIKTNSVPAAAFSGSMQLMAGVKLCTGRAITNHPHYEHKLLRQKTKMIYQIYGRKPPEEIYKVLTHYKTTHIILEDSICLAPSRNGCRTPDLIDVVNGELPDDVSQRNGLVRNKHPRFCDEIRKGAKRYTKYFRLVFENRTFRVYQLL</sequence>
<dbReference type="InterPro" id="IPR018732">
    <property type="entry name" value="Dpy-19/Dpy-19-like"/>
</dbReference>
<evidence type="ECO:0000256" key="4">
    <source>
        <dbReference type="ARBA" id="ARBA00022679"/>
    </source>
</evidence>
<evidence type="ECO:0000256" key="8">
    <source>
        <dbReference type="SAM" id="MobiDB-lite"/>
    </source>
</evidence>
<dbReference type="EMBL" id="OX597840">
    <property type="protein sequence ID" value="CAI9742225.1"/>
    <property type="molecule type" value="Genomic_DNA"/>
</dbReference>
<dbReference type="PANTHER" id="PTHR31488">
    <property type="entry name" value="DPY-19-LIKE 1, LIKE (H. SAPIENS)"/>
    <property type="match status" value="1"/>
</dbReference>
<evidence type="ECO:0000256" key="5">
    <source>
        <dbReference type="ARBA" id="ARBA00022692"/>
    </source>
</evidence>
<evidence type="ECO:0000256" key="2">
    <source>
        <dbReference type="ARBA" id="ARBA00008744"/>
    </source>
</evidence>
<evidence type="ECO:0000256" key="6">
    <source>
        <dbReference type="ARBA" id="ARBA00022989"/>
    </source>
</evidence>
<reference evidence="10" key="1">
    <citation type="submission" date="2023-08" db="EMBL/GenBank/DDBJ databases">
        <authorList>
            <person name="Alioto T."/>
            <person name="Alioto T."/>
            <person name="Gomez Garrido J."/>
        </authorList>
    </citation>
    <scope>NUCLEOTIDE SEQUENCE</scope>
</reference>
<feature type="transmembrane region" description="Helical" evidence="9">
    <location>
        <begin position="769"/>
        <end position="787"/>
    </location>
</feature>
<feature type="transmembrane region" description="Helical" evidence="9">
    <location>
        <begin position="441"/>
        <end position="466"/>
    </location>
</feature>
<evidence type="ECO:0000256" key="3">
    <source>
        <dbReference type="ARBA" id="ARBA00022676"/>
    </source>
</evidence>
<feature type="transmembrane region" description="Helical" evidence="9">
    <location>
        <begin position="799"/>
        <end position="821"/>
    </location>
</feature>
<evidence type="ECO:0000313" key="11">
    <source>
        <dbReference type="Proteomes" id="UP001162480"/>
    </source>
</evidence>
<keyword evidence="6 9" id="KW-1133">Transmembrane helix</keyword>
<evidence type="ECO:0000256" key="9">
    <source>
        <dbReference type="SAM" id="Phobius"/>
    </source>
</evidence>
<organism evidence="10 11">
    <name type="scientific">Octopus vulgaris</name>
    <name type="common">Common octopus</name>
    <dbReference type="NCBI Taxonomy" id="6645"/>
    <lineage>
        <taxon>Eukaryota</taxon>
        <taxon>Metazoa</taxon>
        <taxon>Spiralia</taxon>
        <taxon>Lophotrochozoa</taxon>
        <taxon>Mollusca</taxon>
        <taxon>Cephalopoda</taxon>
        <taxon>Coleoidea</taxon>
        <taxon>Octopodiformes</taxon>
        <taxon>Octopoda</taxon>
        <taxon>Incirrata</taxon>
        <taxon>Octopodidae</taxon>
        <taxon>Octopus</taxon>
    </lineage>
</organism>
<feature type="transmembrane region" description="Helical" evidence="9">
    <location>
        <begin position="328"/>
        <end position="346"/>
    </location>
</feature>
<comment type="similarity">
    <text evidence="2">Belongs to the dpy-19 family.</text>
</comment>
<feature type="compositionally biased region" description="Basic and acidic residues" evidence="8">
    <location>
        <begin position="202"/>
        <end position="211"/>
    </location>
</feature>
<keyword evidence="5 9" id="KW-0812">Transmembrane</keyword>
<keyword evidence="4" id="KW-0808">Transferase</keyword>
<feature type="transmembrane region" description="Helical" evidence="9">
    <location>
        <begin position="625"/>
        <end position="644"/>
    </location>
</feature>
<feature type="transmembrane region" description="Helical" evidence="9">
    <location>
        <begin position="573"/>
        <end position="590"/>
    </location>
</feature>
<feature type="compositionally biased region" description="Polar residues" evidence="8">
    <location>
        <begin position="36"/>
        <end position="47"/>
    </location>
</feature>
<dbReference type="Pfam" id="PF10034">
    <property type="entry name" value="Dpy19"/>
    <property type="match status" value="1"/>
</dbReference>
<gene>
    <name evidence="10" type="ORF">OCTVUL_1B029577</name>
</gene>